<feature type="region of interest" description="Disordered" evidence="2">
    <location>
        <begin position="899"/>
        <end position="966"/>
    </location>
</feature>
<dbReference type="Proteomes" id="UP000800041">
    <property type="component" value="Unassembled WGS sequence"/>
</dbReference>
<dbReference type="InterPro" id="IPR049150">
    <property type="entry name" value="EFR3_HEAT-like_rpt"/>
</dbReference>
<dbReference type="InterPro" id="IPR039786">
    <property type="entry name" value="EFR3"/>
</dbReference>
<feature type="compositionally biased region" description="Polar residues" evidence="2">
    <location>
        <begin position="617"/>
        <end position="637"/>
    </location>
</feature>
<dbReference type="PANTHER" id="PTHR47766:SF1">
    <property type="entry name" value="PROTEIN EFR3"/>
    <property type="match status" value="1"/>
</dbReference>
<feature type="compositionally biased region" description="Low complexity" evidence="2">
    <location>
        <begin position="902"/>
        <end position="924"/>
    </location>
</feature>
<dbReference type="GO" id="GO:0072659">
    <property type="term" value="P:protein localization to plasma membrane"/>
    <property type="evidence" value="ECO:0007669"/>
    <property type="project" value="InterPro"/>
</dbReference>
<feature type="region of interest" description="Disordered" evidence="2">
    <location>
        <begin position="832"/>
        <end position="856"/>
    </location>
</feature>
<feature type="region of interest" description="Disordered" evidence="2">
    <location>
        <begin position="488"/>
        <end position="526"/>
    </location>
</feature>
<evidence type="ECO:0000256" key="2">
    <source>
        <dbReference type="SAM" id="MobiDB-lite"/>
    </source>
</evidence>
<reference evidence="3" key="1">
    <citation type="journal article" date="2020" name="Stud. Mycol.">
        <title>101 Dothideomycetes genomes: a test case for predicting lifestyles and emergence of pathogens.</title>
        <authorList>
            <person name="Haridas S."/>
            <person name="Albert R."/>
            <person name="Binder M."/>
            <person name="Bloem J."/>
            <person name="Labutti K."/>
            <person name="Salamov A."/>
            <person name="Andreopoulos B."/>
            <person name="Baker S."/>
            <person name="Barry K."/>
            <person name="Bills G."/>
            <person name="Bluhm B."/>
            <person name="Cannon C."/>
            <person name="Castanera R."/>
            <person name="Culley D."/>
            <person name="Daum C."/>
            <person name="Ezra D."/>
            <person name="Gonzalez J."/>
            <person name="Henrissat B."/>
            <person name="Kuo A."/>
            <person name="Liang C."/>
            <person name="Lipzen A."/>
            <person name="Lutzoni F."/>
            <person name="Magnuson J."/>
            <person name="Mondo S."/>
            <person name="Nolan M."/>
            <person name="Ohm R."/>
            <person name="Pangilinan J."/>
            <person name="Park H.-J."/>
            <person name="Ramirez L."/>
            <person name="Alfaro M."/>
            <person name="Sun H."/>
            <person name="Tritt A."/>
            <person name="Yoshinaga Y."/>
            <person name="Zwiers L.-H."/>
            <person name="Turgeon B."/>
            <person name="Goodwin S."/>
            <person name="Spatafora J."/>
            <person name="Crous P."/>
            <person name="Grigoriev I."/>
        </authorList>
    </citation>
    <scope>NUCLEOTIDE SEQUENCE</scope>
    <source>
        <strain evidence="3">CBS 113979</strain>
    </source>
</reference>
<protein>
    <recommendedName>
        <fullName evidence="5">Protein EFR3</fullName>
    </recommendedName>
</protein>
<proteinExistence type="inferred from homology"/>
<organism evidence="3 4">
    <name type="scientific">Aulographum hederae CBS 113979</name>
    <dbReference type="NCBI Taxonomy" id="1176131"/>
    <lineage>
        <taxon>Eukaryota</taxon>
        <taxon>Fungi</taxon>
        <taxon>Dikarya</taxon>
        <taxon>Ascomycota</taxon>
        <taxon>Pezizomycotina</taxon>
        <taxon>Dothideomycetes</taxon>
        <taxon>Pleosporomycetidae</taxon>
        <taxon>Aulographales</taxon>
        <taxon>Aulographaceae</taxon>
    </lineage>
</organism>
<dbReference type="PANTHER" id="PTHR47766">
    <property type="entry name" value="PROTEIN EFR3"/>
    <property type="match status" value="1"/>
</dbReference>
<evidence type="ECO:0000313" key="3">
    <source>
        <dbReference type="EMBL" id="KAF1981483.1"/>
    </source>
</evidence>
<feature type="region of interest" description="Disordered" evidence="2">
    <location>
        <begin position="1043"/>
        <end position="1067"/>
    </location>
</feature>
<feature type="region of interest" description="Disordered" evidence="2">
    <location>
        <begin position="781"/>
        <end position="802"/>
    </location>
</feature>
<sequence>MNHLPNSCRPKHQVLVLKCYPKVRKRVDISTGVGEGSRSETIKPNPSELSYLLYYANARRSKLTKVADFLEKRTVSDVGRGRIAHVQITLQILKSLVEKTSRDLQLYAGHILRILRLVLQHGDITLIESSLDTWASLAGHQDPAVLSADQEYMRAFEEVVQLYSGCASKDAPLPTGSKPRSFPQSVRFRKAGLQAIQSLAESECFTAESGRQLTTIMPVLLQNVFAESGTYLRLLEGKDREKEEADKEAAALKRRQSIATVRTGEEEADPAAAIETTEEADRIAEEAVGVKALQALKTIFGTASRALLRLATDRAIAWSTKRIGQPDITADTTSNVQEKLPVDPITTWYPTLFEMTCWWAPVQDRFVVIVTVVEAMRTEPSLETQYILSMIVAHLLSSTVSFIGLSVMDVLLSITRTAQSRLRESADADTTIATTDAPSSAALFDSRERTIAMMKSSIANLATHVYYRDQVEDMISAILRRMKPSSAVSEAIPPPQSAVETTASLSSFEQKDPSTTTTTSPKPHSRDGFFHFPAARSFALGAIELTFGVALRTGDAGSRSNKIGMDVWLGTEWLLHDPDWEVRKAYVTAFLAYVELESSKCDLRIFQGKPEKDTANSHENGWSENINGSSSLTKRAVSNSSKKANKSEKTKTSVLARLHLAIFDGAHELADSESDVLLLHLLLAGMVFRLGTNAVVYGLPMIFALQEEVQADTQHDIWSAHGKKNVASLCHGYFWTLASHFEFDASATGREILDEVNRRRKAGSWMENVQVPPLFVNRIPPPASITDPTGTASGALPVETGDSTLKPFRSRAALADKISEAYRLQMTAAMAFASPPSSPPRTPSAHSNLTASPLGLKGRSASLLPRLPQAPPELPAKARQSLMDTWSKEVYVQAIARDSPRSGSMTGSASATAGGATAASGRSGAAKHHSHHLALQIPNDGNQAQGGDALQNKGHHRKSTRYSTATATEDGYGFEATGRKVNWDGREVVIGRSPPPPSSRALSSGSRGGAAKPKSALVGKNTENGNGKEELLLDGLKNVRGSTGSGPLSIGSTRSLKSRGAGMAAGMGSGTGKKVDFMALLDAIEVDEGDGKGDQGGGLMKPPY</sequence>
<dbReference type="OrthoDB" id="19232at2759"/>
<dbReference type="AlphaFoldDB" id="A0A6G1GKJ4"/>
<evidence type="ECO:0000256" key="1">
    <source>
        <dbReference type="ARBA" id="ARBA00010216"/>
    </source>
</evidence>
<comment type="similarity">
    <text evidence="1">Belongs to the EFR3 family.</text>
</comment>
<dbReference type="GO" id="GO:0005886">
    <property type="term" value="C:plasma membrane"/>
    <property type="evidence" value="ECO:0007669"/>
    <property type="project" value="TreeGrafter"/>
</dbReference>
<name>A0A6G1GKJ4_9PEZI</name>
<keyword evidence="4" id="KW-1185">Reference proteome</keyword>
<feature type="compositionally biased region" description="Polar residues" evidence="2">
    <location>
        <begin position="1043"/>
        <end position="1055"/>
    </location>
</feature>
<evidence type="ECO:0000313" key="4">
    <source>
        <dbReference type="Proteomes" id="UP000800041"/>
    </source>
</evidence>
<feature type="region of interest" description="Disordered" evidence="2">
    <location>
        <begin position="987"/>
        <end position="1027"/>
    </location>
</feature>
<evidence type="ECO:0008006" key="5">
    <source>
        <dbReference type="Google" id="ProtNLM"/>
    </source>
</evidence>
<feature type="region of interest" description="Disordered" evidence="2">
    <location>
        <begin position="611"/>
        <end position="645"/>
    </location>
</feature>
<feature type="compositionally biased region" description="Polar residues" evidence="2">
    <location>
        <begin position="498"/>
        <end position="508"/>
    </location>
</feature>
<accession>A0A6G1GKJ4</accession>
<gene>
    <name evidence="3" type="ORF">K402DRAFT_234518</name>
</gene>
<dbReference type="EMBL" id="ML977198">
    <property type="protein sequence ID" value="KAF1981483.1"/>
    <property type="molecule type" value="Genomic_DNA"/>
</dbReference>
<dbReference type="Pfam" id="PF21072">
    <property type="entry name" value="EFR3"/>
    <property type="match status" value="2"/>
</dbReference>
<feature type="compositionally biased region" description="Low complexity" evidence="2">
    <location>
        <begin position="999"/>
        <end position="1011"/>
    </location>
</feature>